<dbReference type="InterPro" id="IPR011496">
    <property type="entry name" value="O-GlcNAcase_cat"/>
</dbReference>
<dbReference type="InterPro" id="IPR029018">
    <property type="entry name" value="Hex-like_dom2"/>
</dbReference>
<dbReference type="SUPFAM" id="SSF51445">
    <property type="entry name" value="(Trans)glycosidases"/>
    <property type="match status" value="1"/>
</dbReference>
<proteinExistence type="inferred from homology"/>
<dbReference type="Gene3D" id="1.20.58.460">
    <property type="entry name" value="Hyaluronidase post-catalytic domain-like"/>
    <property type="match status" value="1"/>
</dbReference>
<reference evidence="9 11" key="1">
    <citation type="submission" date="2015-09" db="EMBL/GenBank/DDBJ databases">
        <authorList>
            <consortium name="Pathogen Informatics"/>
        </authorList>
    </citation>
    <scope>NUCLEOTIDE SEQUENCE [LARGE SCALE GENOMIC DNA]</scope>
    <source>
        <strain evidence="9 11">2789STDY5834841</strain>
    </source>
</reference>
<evidence type="ECO:0000313" key="10">
    <source>
        <dbReference type="EMBL" id="RYS79990.1"/>
    </source>
</evidence>
<keyword evidence="4" id="KW-0175">Coiled coil</keyword>
<dbReference type="InterPro" id="IPR017853">
    <property type="entry name" value="GH"/>
</dbReference>
<organism evidence="9 11">
    <name type="scientific">[Ruminococcus] torques</name>
    <dbReference type="NCBI Taxonomy" id="33039"/>
    <lineage>
        <taxon>Bacteria</taxon>
        <taxon>Bacillati</taxon>
        <taxon>Bacillota</taxon>
        <taxon>Clostridia</taxon>
        <taxon>Lachnospirales</taxon>
        <taxon>Lachnospiraceae</taxon>
        <taxon>Mediterraneibacter</taxon>
    </lineage>
</organism>
<name>A0A173YHV2_9FIRM</name>
<dbReference type="Gene3D" id="2.60.40.1180">
    <property type="entry name" value="Golgi alpha-mannosidase II"/>
    <property type="match status" value="1"/>
</dbReference>
<dbReference type="InterPro" id="IPR049019">
    <property type="entry name" value="NagJ-like_helical"/>
</dbReference>
<evidence type="ECO:0000259" key="8">
    <source>
        <dbReference type="PROSITE" id="PS52009"/>
    </source>
</evidence>
<keyword evidence="1 3" id="KW-0378">Hydrolase</keyword>
<feature type="region of interest" description="Disordered" evidence="5">
    <location>
        <begin position="1188"/>
        <end position="1209"/>
    </location>
</feature>
<evidence type="ECO:0000313" key="12">
    <source>
        <dbReference type="Proteomes" id="UP000292665"/>
    </source>
</evidence>
<dbReference type="GO" id="GO:1901135">
    <property type="term" value="P:carbohydrate derivative metabolic process"/>
    <property type="evidence" value="ECO:0007669"/>
    <property type="project" value="UniProtKB-ARBA"/>
</dbReference>
<dbReference type="PANTHER" id="PTHR13170:SF16">
    <property type="entry name" value="PROTEIN O-GLCNACASE"/>
    <property type="match status" value="1"/>
</dbReference>
<dbReference type="Proteomes" id="UP000292665">
    <property type="component" value="Unassembled WGS sequence"/>
</dbReference>
<keyword evidence="2 3" id="KW-0326">Glycosidase</keyword>
<accession>A0A173YHV2</accession>
<evidence type="ECO:0000256" key="6">
    <source>
        <dbReference type="SAM" id="Phobius"/>
    </source>
</evidence>
<dbReference type="Gene3D" id="3.30.379.10">
    <property type="entry name" value="Chitobiase/beta-hexosaminidase domain 2-like"/>
    <property type="match status" value="1"/>
</dbReference>
<sequence>MKKLKLFRKIKSILSILLISLLIIPLCSGIGIHAKEKNTESNEYKIYPIPHSVVYDNEQFVMSDRVHVVFEEGIDKATQNFLEEVITDYGKTVVHSEEIVNGETTILLGIKGSNGKADSYINKNTTIKTSDLFNRTDSYILSAKENIISIVGKDTDSTFFGIATLQMMLTSYEDPALRSVQIEDFSDIQYRGFIEGFYGGWDYKSRESLMRFARDVKMNHYIYASKTDPYHTSKWGELYPQSEIDQIQKLVKVGEETKCYYTWSVHISGFFTNLDTSNETAYNERYQKLLAKFRQLYDAGVRKFDILNDDFGQGTHEDVVNLLNKLTKEFIIPNNCKPITYCMQGYNKAWSKEAELSALKKLDKSIILYWTGDDVNSPITQETIDYVSEKTGHKVCFWLNYPVNEHGKSGLYLGDITHYARDGITGLTGAVSNPSRFAQSNKVGLFQLASLFWNNTNYTANAQTVWQDAFRYLEPEVQDAYFKIASNVANCPRSVRVPQGFPESEYLKEKLENVTAKISNGENLKNDKETAALKSEFESILAAIETFRSTCDNADLKSELDPWLKSLQDIASGGKAIIESIIAIQEKDIDTAWETFATAGKALQTWNTYPTAEGVKEGAEAGSKRIQPFVSKAAATAKNKLTPFFDPDNTNVIPSFYAVLAGVKRTDDTVSAKLFDKDPSTAGEWNQNQKIGDYYGVDLGRVIPVTDITILQGASETDHDYFHNFVLEYSETGEDGSWVTIQEYKETDESHKIEKTGLNINARYVRLRLTKTGTTTPNKANYWTKVREFTVNKKFTDGERIYTNIEKLKETPIHIYENEFRIRDIKDLELKPNEYVGIKMTSLVSVSDIFSESDEFEKAKIQYSTNGIEWTDAKNFKGPQPMRYVRLVNQTNETLKGSLTKLGISVNNLKITPKMSETSFTNPLKEGTWENMFDGDFTTHAWTNQGQNNGGYIIIDLGTSTPLYDVTIVTADGKPHLYDADIQISSDKKEWTTIASVKNDNTKVEPPYRYVRANAQGAKSRYLRILVTDDVIGKYDNPFLCIKEIEFNKNIEENTSTYPIASSAEGNLEKCIDQDLSTVFTTENKTAGWLEYKLTDNTKLKSFSILQDVHTISEANVKVRTGTDKWKDLGTFDKGTKTFDVSEYDNIFAIRLEWAEGKAPSIYEIYTNEDEKQNTDDIGIYVEQIIDTEADSEKPKPEQPEIPDSENLAINRPVEVSGTELDRDQKDFAVDGNRETRWNSNYIKGDHASEEAWIIVDLGEETNIIESLTAEYFNLVYPTDYDVLVSADKENWITAKTIKNEPNGAAHPTDEISLDQPIIGRYVKLLFRELNSAAVGNCVGLEELTITGKRISSETELKEYMPISDIKIDKGTSQEELRKLLPLIISGKLALKDSDKILDLASLFVNWDLSEYTSAEDTILTLKGNLIGAGKATGDEISLNVIIGTGSTEPPVDPEGPTDPDTPDSGKIEQLKQELALLIETAQAKVESGKYTDETVKILKEQIIKSEALLTDNVTAEQLEQQINSIKKSINGLTEKKADLETSDRPNQNITHSEKSTAVKTGDSTHIIPLFLLMICTGFSLILFRKRNTYNK</sequence>
<dbReference type="EMBL" id="RCYR01000013">
    <property type="protein sequence ID" value="RYS79990.1"/>
    <property type="molecule type" value="Genomic_DNA"/>
</dbReference>
<dbReference type="SUPFAM" id="SSF55545">
    <property type="entry name" value="beta-N-acetylhexosaminidase-like domain"/>
    <property type="match status" value="1"/>
</dbReference>
<feature type="domain" description="F5/8 type C" evidence="7">
    <location>
        <begin position="640"/>
        <end position="767"/>
    </location>
</feature>
<keyword evidence="6" id="KW-0472">Membrane</keyword>
<dbReference type="PROSITE" id="PS50022">
    <property type="entry name" value="FA58C_3"/>
    <property type="match status" value="3"/>
</dbReference>
<dbReference type="EMBL" id="CYZO01000004">
    <property type="protein sequence ID" value="CUN63514.1"/>
    <property type="molecule type" value="Genomic_DNA"/>
</dbReference>
<feature type="coiled-coil region" evidence="4">
    <location>
        <begin position="1516"/>
        <end position="1543"/>
    </location>
</feature>
<dbReference type="GO" id="GO:0004415">
    <property type="term" value="F:hyalurononglucosaminidase activity"/>
    <property type="evidence" value="ECO:0007669"/>
    <property type="project" value="UniProtKB-EC"/>
</dbReference>
<evidence type="ECO:0000256" key="4">
    <source>
        <dbReference type="SAM" id="Coils"/>
    </source>
</evidence>
<evidence type="ECO:0000313" key="9">
    <source>
        <dbReference type="EMBL" id="CUN63514.1"/>
    </source>
</evidence>
<dbReference type="Gene3D" id="3.20.20.80">
    <property type="entry name" value="Glycosidases"/>
    <property type="match status" value="1"/>
</dbReference>
<dbReference type="SUPFAM" id="SSF140657">
    <property type="entry name" value="Hyaluronidase post-catalytic domain-like"/>
    <property type="match status" value="1"/>
</dbReference>
<dbReference type="GO" id="GO:0005975">
    <property type="term" value="P:carbohydrate metabolic process"/>
    <property type="evidence" value="ECO:0007669"/>
    <property type="project" value="UniProtKB-ARBA"/>
</dbReference>
<dbReference type="Pfam" id="PF00754">
    <property type="entry name" value="F5_F8_type_C"/>
    <property type="match status" value="3"/>
</dbReference>
<feature type="transmembrane region" description="Helical" evidence="6">
    <location>
        <begin position="1566"/>
        <end position="1584"/>
    </location>
</feature>
<comment type="similarity">
    <text evidence="3">Belongs to the glycosyl hydrolase 84 family.</text>
</comment>
<dbReference type="InterPro" id="IPR008979">
    <property type="entry name" value="Galactose-bd-like_sf"/>
</dbReference>
<dbReference type="SUPFAM" id="SSF49785">
    <property type="entry name" value="Galactose-binding domain-like"/>
    <property type="match status" value="4"/>
</dbReference>
<gene>
    <name evidence="9" type="primary">nagH_3</name>
    <name evidence="10" type="ORF">EAI93_07960</name>
    <name evidence="9" type="ORF">ERS852456_00415</name>
</gene>
<keyword evidence="6" id="KW-0812">Transmembrane</keyword>
<dbReference type="Pfam" id="PF21774">
    <property type="entry name" value="NagJ_C"/>
    <property type="match status" value="1"/>
</dbReference>
<reference evidence="10 12" key="2">
    <citation type="journal article" date="2019" name="Science, e1252229">
        <title>Invertible promoters mediate bacterial phase variation, antibiotic resistance, and host adaptation in the gut.</title>
        <authorList>
            <person name="Jiang X."/>
            <person name="Hall A.B."/>
            <person name="Arthur T.D."/>
            <person name="Plichta D.R."/>
            <person name="Covington C.T."/>
            <person name="Poyet M."/>
            <person name="Crothers J."/>
            <person name="Moses P.L."/>
            <person name="Tolonen A.C."/>
            <person name="Vlamakis H."/>
            <person name="Alm E.J."/>
            <person name="Xavier R.J."/>
        </authorList>
    </citation>
    <scope>NUCLEOTIDE SEQUENCE [LARGE SCALE GENOMIC DNA]</scope>
    <source>
        <strain evidence="10">Aa_0143</strain>
        <strain evidence="12">aa_0143</strain>
    </source>
</reference>
<dbReference type="PROSITE" id="PS52009">
    <property type="entry name" value="GH84"/>
    <property type="match status" value="1"/>
</dbReference>
<keyword evidence="6" id="KW-1133">Transmembrane helix</keyword>
<dbReference type="Gene3D" id="2.60.120.260">
    <property type="entry name" value="Galactose-binding domain-like"/>
    <property type="match status" value="3"/>
</dbReference>
<dbReference type="InterPro" id="IPR000421">
    <property type="entry name" value="FA58C"/>
</dbReference>
<dbReference type="InterPro" id="IPR015882">
    <property type="entry name" value="HEX_bac_N"/>
</dbReference>
<dbReference type="RefSeq" id="WP_055158711.1">
    <property type="nucleotide sequence ID" value="NZ_CATXVX010000006.1"/>
</dbReference>
<dbReference type="Pfam" id="PF07555">
    <property type="entry name" value="NAGidase"/>
    <property type="match status" value="1"/>
</dbReference>
<evidence type="ECO:0000256" key="2">
    <source>
        <dbReference type="ARBA" id="ARBA00023295"/>
    </source>
</evidence>
<dbReference type="EC" id="3.2.1.35" evidence="9"/>
<dbReference type="Pfam" id="PF02838">
    <property type="entry name" value="Glyco_hydro_20b"/>
    <property type="match status" value="1"/>
</dbReference>
<evidence type="ECO:0000256" key="1">
    <source>
        <dbReference type="ARBA" id="ARBA00022801"/>
    </source>
</evidence>
<feature type="domain" description="F5/8 type C" evidence="7">
    <location>
        <begin position="897"/>
        <end position="1025"/>
    </location>
</feature>
<evidence type="ECO:0000256" key="3">
    <source>
        <dbReference type="PROSITE-ProRule" id="PRU01353"/>
    </source>
</evidence>
<dbReference type="InterPro" id="IPR013780">
    <property type="entry name" value="Glyco_hydro_b"/>
</dbReference>
<protein>
    <submittedName>
        <fullName evidence="9">Hyaluronoglucosaminidase</fullName>
        <ecNumber evidence="9">3.2.1.35</ecNumber>
    </submittedName>
</protein>
<evidence type="ECO:0000256" key="5">
    <source>
        <dbReference type="SAM" id="MobiDB-lite"/>
    </source>
</evidence>
<dbReference type="Proteomes" id="UP000095787">
    <property type="component" value="Unassembled WGS sequence"/>
</dbReference>
<evidence type="ECO:0000313" key="11">
    <source>
        <dbReference type="Proteomes" id="UP000095787"/>
    </source>
</evidence>
<dbReference type="PANTHER" id="PTHR13170">
    <property type="entry name" value="O-GLCNACASE"/>
    <property type="match status" value="1"/>
</dbReference>
<feature type="domain" description="F5/8 type C" evidence="7">
    <location>
        <begin position="1197"/>
        <end position="1346"/>
    </location>
</feature>
<evidence type="ECO:0000259" key="7">
    <source>
        <dbReference type="PROSITE" id="PS50022"/>
    </source>
</evidence>
<feature type="region of interest" description="Disordered" evidence="5">
    <location>
        <begin position="1445"/>
        <end position="1466"/>
    </location>
</feature>
<feature type="active site" description="Proton donor" evidence="3">
    <location>
        <position position="310"/>
    </location>
</feature>
<feature type="domain" description="GH84" evidence="8">
    <location>
        <begin position="189"/>
        <end position="456"/>
    </location>
</feature>
<dbReference type="InterPro" id="IPR051822">
    <property type="entry name" value="Glycosyl_Hydrolase_84"/>
</dbReference>